<reference evidence="2" key="1">
    <citation type="submission" date="2021-06" db="EMBL/GenBank/DDBJ databases">
        <authorList>
            <person name="Hodson N. C."/>
            <person name="Mongue J. A."/>
            <person name="Jaron S. K."/>
        </authorList>
    </citation>
    <scope>NUCLEOTIDE SEQUENCE</scope>
</reference>
<proteinExistence type="predicted"/>
<dbReference type="Proteomes" id="UP000708208">
    <property type="component" value="Unassembled WGS sequence"/>
</dbReference>
<sequence>MEHMEEEVNLIKIEDPLGEMEVTGIELSEAEVQEAAEAVGVDNVNCLVTSTDPIHEIQLQSGLPQQILATETEEEEAEMIIDESKVSRATFVSISAMTDEDPSLSDLGKDMVLVEVEQELPSSIDCDQGLEESKLDSAKSTPKETTDNGVPVVQLPFAFPGQSFNEQAQKLILNVWDFFKRAKKDPHLVHNLRGPQDHAAAALNVGTKTIGKIAKRVIRLGKLETPGKKRNRPKTVLDSVGAEGEEVLRSIIREMYDRRVAPTIPLVLAEAKTRINFKGSTTSLRRILKRMGYKYGGIDNSLIQSDKVNVSGWKEKSSKKSKPWRPNQARKKTMKKSIKQAEEPPPVIEPVVPQIVEADGIIQSHEICQQDLHTIQPHEVIIHYQKPNEAYISQAGQNQIITVTTDPAEIIQLQLDSNGETVPVTVVQEWQWQSLQKLDDVL</sequence>
<accession>A0A8J2JUD3</accession>
<keyword evidence="3" id="KW-1185">Reference proteome</keyword>
<dbReference type="OrthoDB" id="7460492at2759"/>
<evidence type="ECO:0000256" key="1">
    <source>
        <dbReference type="SAM" id="MobiDB-lite"/>
    </source>
</evidence>
<gene>
    <name evidence="2" type="ORF">AFUS01_LOCUS16474</name>
</gene>
<feature type="non-terminal residue" evidence="2">
    <location>
        <position position="1"/>
    </location>
</feature>
<name>A0A8J2JUD3_9HEXA</name>
<feature type="region of interest" description="Disordered" evidence="1">
    <location>
        <begin position="310"/>
        <end position="343"/>
    </location>
</feature>
<feature type="region of interest" description="Disordered" evidence="1">
    <location>
        <begin position="128"/>
        <end position="147"/>
    </location>
</feature>
<protein>
    <submittedName>
        <fullName evidence="2">Uncharacterized protein</fullName>
    </submittedName>
</protein>
<organism evidence="2 3">
    <name type="scientific">Allacma fusca</name>
    <dbReference type="NCBI Taxonomy" id="39272"/>
    <lineage>
        <taxon>Eukaryota</taxon>
        <taxon>Metazoa</taxon>
        <taxon>Ecdysozoa</taxon>
        <taxon>Arthropoda</taxon>
        <taxon>Hexapoda</taxon>
        <taxon>Collembola</taxon>
        <taxon>Symphypleona</taxon>
        <taxon>Sminthuridae</taxon>
        <taxon>Allacma</taxon>
    </lineage>
</organism>
<comment type="caution">
    <text evidence="2">The sequence shown here is derived from an EMBL/GenBank/DDBJ whole genome shotgun (WGS) entry which is preliminary data.</text>
</comment>
<dbReference type="AlphaFoldDB" id="A0A8J2JUD3"/>
<evidence type="ECO:0000313" key="2">
    <source>
        <dbReference type="EMBL" id="CAG7727643.1"/>
    </source>
</evidence>
<feature type="compositionally biased region" description="Basic residues" evidence="1">
    <location>
        <begin position="319"/>
        <end position="338"/>
    </location>
</feature>
<dbReference type="EMBL" id="CAJVCH010151516">
    <property type="protein sequence ID" value="CAG7727643.1"/>
    <property type="molecule type" value="Genomic_DNA"/>
</dbReference>
<feature type="compositionally biased region" description="Basic and acidic residues" evidence="1">
    <location>
        <begin position="131"/>
        <end position="146"/>
    </location>
</feature>
<evidence type="ECO:0000313" key="3">
    <source>
        <dbReference type="Proteomes" id="UP000708208"/>
    </source>
</evidence>